<evidence type="ECO:0000313" key="1">
    <source>
        <dbReference type="EMBL" id="KDR83254.1"/>
    </source>
</evidence>
<accession>A0A067TTK2</accession>
<dbReference type="AlphaFoldDB" id="A0A067TTK2"/>
<keyword evidence="2" id="KW-1185">Reference proteome</keyword>
<evidence type="ECO:0000313" key="2">
    <source>
        <dbReference type="Proteomes" id="UP000027222"/>
    </source>
</evidence>
<reference evidence="2" key="1">
    <citation type="journal article" date="2014" name="Proc. Natl. Acad. Sci. U.S.A.">
        <title>Extensive sampling of basidiomycete genomes demonstrates inadequacy of the white-rot/brown-rot paradigm for wood decay fungi.</title>
        <authorList>
            <person name="Riley R."/>
            <person name="Salamov A.A."/>
            <person name="Brown D.W."/>
            <person name="Nagy L.G."/>
            <person name="Floudas D."/>
            <person name="Held B.W."/>
            <person name="Levasseur A."/>
            <person name="Lombard V."/>
            <person name="Morin E."/>
            <person name="Otillar R."/>
            <person name="Lindquist E.A."/>
            <person name="Sun H."/>
            <person name="LaButti K.M."/>
            <person name="Schmutz J."/>
            <person name="Jabbour D."/>
            <person name="Luo H."/>
            <person name="Baker S.E."/>
            <person name="Pisabarro A.G."/>
            <person name="Walton J.D."/>
            <person name="Blanchette R.A."/>
            <person name="Henrissat B."/>
            <person name="Martin F."/>
            <person name="Cullen D."/>
            <person name="Hibbett D.S."/>
            <person name="Grigoriev I.V."/>
        </authorList>
    </citation>
    <scope>NUCLEOTIDE SEQUENCE [LARGE SCALE GENOMIC DNA]</scope>
    <source>
        <strain evidence="2">CBS 339.88</strain>
    </source>
</reference>
<dbReference type="Proteomes" id="UP000027222">
    <property type="component" value="Unassembled WGS sequence"/>
</dbReference>
<name>A0A067TTK2_GALM3</name>
<organism evidence="1 2">
    <name type="scientific">Galerina marginata (strain CBS 339.88)</name>
    <dbReference type="NCBI Taxonomy" id="685588"/>
    <lineage>
        <taxon>Eukaryota</taxon>
        <taxon>Fungi</taxon>
        <taxon>Dikarya</taxon>
        <taxon>Basidiomycota</taxon>
        <taxon>Agaricomycotina</taxon>
        <taxon>Agaricomycetes</taxon>
        <taxon>Agaricomycetidae</taxon>
        <taxon>Agaricales</taxon>
        <taxon>Agaricineae</taxon>
        <taxon>Strophariaceae</taxon>
        <taxon>Galerina</taxon>
    </lineage>
</organism>
<dbReference type="EMBL" id="KL142369">
    <property type="protein sequence ID" value="KDR83254.1"/>
    <property type="molecule type" value="Genomic_DNA"/>
</dbReference>
<gene>
    <name evidence="1" type="ORF">GALMADRAFT_263599</name>
</gene>
<dbReference type="HOGENOM" id="CLU_030662_0_0_1"/>
<sequence length="559" mass="63544">MSMDTLASDLLWEIFLLNANMDDDSYYKINSNTTAAENYERAEIRSRAMVTTTYTSQVCRRWRTLLLTSSSLWGRVVDLELLFLGKENWRVEVLRRTGISLLYVKGRFKQSVKLYVHQNAVIALLDREWPRIQKFHVTLGLSNDHGPLGTHPFWGVIQRPAEHLESFTLTLKVNQMLQPLDDTETPPIRLFLDHAPSLREFSCTDLWIRGPQTVMFSSNIRTIALDHTPGVLTNPPFSFSVPDCLDGLAMTPHLEKLTLYSALKSSSSGSSIKPTRNVNLQFIEEISLFDSPILLTQLLRHITPGDKLHRLKIHSRSYDSEGIRSPRDEAFLGIAELFSRYPRVRSRDPPAAILVNFTYDSLLIRELDVQNLWSSFRRGSGLHIHISGLRDSSYSSVSAIFETFSPWFAHTLTHLQIQTGHDTAGIDGIGSLFSNFLSVRVVCLNVRTPRVIASLIAPEADALPFPQLKKLELISELRLLDVADNKQAIISLLSQRRKAGNPIEVLCFTYMGRNLVEEEESFEWLEIFTGLRVIWATHGKTTREYVCGQWALVPDAQHL</sequence>
<proteinExistence type="predicted"/>
<evidence type="ECO:0008006" key="3">
    <source>
        <dbReference type="Google" id="ProtNLM"/>
    </source>
</evidence>
<protein>
    <recommendedName>
        <fullName evidence="3">F-box domain-containing protein</fullName>
    </recommendedName>
</protein>